<dbReference type="NCBIfam" id="TIGR01908">
    <property type="entry name" value="cas_CXXC_CXXC"/>
    <property type="match status" value="1"/>
</dbReference>
<evidence type="ECO:0000313" key="1">
    <source>
        <dbReference type="EMBL" id="KAG7594614.1"/>
    </source>
</evidence>
<keyword evidence="2" id="KW-1185">Reference proteome</keyword>
<evidence type="ECO:0000313" key="2">
    <source>
        <dbReference type="Proteomes" id="UP000694240"/>
    </source>
</evidence>
<name>A0A8T2CC81_9BRAS</name>
<sequence>MYIICLLIIDKIYKEKLLLNFTLESSYEINVFTPFKVDLILKKAEVNIYLGHSRIIVLSIFFNSTRQIQKLLSYPCLRFKIRFVFWVVSTPSNVSDTLLSIFGIFVLFFSS</sequence>
<reference evidence="1 2" key="1">
    <citation type="submission" date="2020-12" db="EMBL/GenBank/DDBJ databases">
        <title>Concerted genomic and epigenomic changes stabilize Arabidopsis allopolyploids.</title>
        <authorList>
            <person name="Chen Z."/>
        </authorList>
    </citation>
    <scope>NUCLEOTIDE SEQUENCE [LARGE SCALE GENOMIC DNA]</scope>
    <source>
        <strain evidence="1">Allo738</strain>
        <tissue evidence="1">Leaf</tissue>
    </source>
</reference>
<accession>A0A8T2CC81</accession>
<comment type="caution">
    <text evidence="1">The sequence shown here is derived from an EMBL/GenBank/DDBJ whole genome shotgun (WGS) entry which is preliminary data.</text>
</comment>
<dbReference type="Proteomes" id="UP000694240">
    <property type="component" value="Chromosome 6"/>
</dbReference>
<dbReference type="AlphaFoldDB" id="A0A8T2CC81"/>
<dbReference type="EMBL" id="JAEFBK010000006">
    <property type="protein sequence ID" value="KAG7594614.1"/>
    <property type="molecule type" value="Genomic_DNA"/>
</dbReference>
<organism evidence="1 2">
    <name type="scientific">Arabidopsis thaliana x Arabidopsis arenosa</name>
    <dbReference type="NCBI Taxonomy" id="1240361"/>
    <lineage>
        <taxon>Eukaryota</taxon>
        <taxon>Viridiplantae</taxon>
        <taxon>Streptophyta</taxon>
        <taxon>Embryophyta</taxon>
        <taxon>Tracheophyta</taxon>
        <taxon>Spermatophyta</taxon>
        <taxon>Magnoliopsida</taxon>
        <taxon>eudicotyledons</taxon>
        <taxon>Gunneridae</taxon>
        <taxon>Pentapetalae</taxon>
        <taxon>rosids</taxon>
        <taxon>malvids</taxon>
        <taxon>Brassicales</taxon>
        <taxon>Brassicaceae</taxon>
        <taxon>Camelineae</taxon>
        <taxon>Arabidopsis</taxon>
    </lineage>
</organism>
<protein>
    <submittedName>
        <fullName evidence="1">CRISPR-associated protein CXXC-CXXC</fullName>
    </submittedName>
</protein>
<dbReference type="InterPro" id="IPR010180">
    <property type="entry name" value="CRISPR-assoc_prot_CXXC-CXXC"/>
</dbReference>
<proteinExistence type="predicted"/>
<gene>
    <name evidence="1" type="ORF">ISN45_Aa01g033550</name>
</gene>